<dbReference type="PANTHER" id="PTHR28234:SF1">
    <property type="entry name" value="NUCLEAR CONTROL OF ATPASE PROTEIN 2"/>
    <property type="match status" value="1"/>
</dbReference>
<keyword evidence="2 6" id="KW-0812">Transmembrane</keyword>
<proteinExistence type="predicted"/>
<accession>A0A9P6CNP2</accession>
<evidence type="ECO:0000313" key="8">
    <source>
        <dbReference type="Proteomes" id="UP000807353"/>
    </source>
</evidence>
<evidence type="ECO:0000256" key="4">
    <source>
        <dbReference type="ARBA" id="ARBA00023128"/>
    </source>
</evidence>
<keyword evidence="8" id="KW-1185">Reference proteome</keyword>
<name>A0A9P6CNP2_9AGAR</name>
<evidence type="ECO:0000256" key="5">
    <source>
        <dbReference type="ARBA" id="ARBA00023136"/>
    </source>
</evidence>
<dbReference type="OrthoDB" id="413313at2759"/>
<keyword evidence="5 6" id="KW-0472">Membrane</keyword>
<evidence type="ECO:0000256" key="1">
    <source>
        <dbReference type="ARBA" id="ARBA00004225"/>
    </source>
</evidence>
<sequence length="669" mass="74431">MASPFVSNLLKPLALSQPPSPITESHSIPFNTVAETQSKRSLRYLLFELNSTQLSESIVNDTLGTLIQIEHATKNQDTIKTVDTVEEDALKRAVINQLVIGLYAESLDLCISQAAQSEAEAEWWADIERSRRNVAWYLFQTLPGRLINLGSTIVQTFRTQNVPLRISSINPTLLRQLFPSPDSFHPGVFVKALFPHLHHQQISVASSAILFSSQPSNGAEKSFFGRLSSTLNQLTWLPLELTRQECMYKRRELGNIRDRKAEALGRLAQLRGNLFSVVKSQPWNTQAFVHVLTHIVGEEISPAYSPASVDTRGGEDPSPLLNLLRLSTVVFASRKAPHTHIISHNLQRPSHLTLIWPKLLLLPPLCLVILRSAYTSRATLVDVARDAQETAYGFVKGWLIEPIKDVLQTVRAGGEGGMIVRKEGVTADFDSLERMALALAKDELHYGPEQLTVLSQQIRLGDLTPVLQLYEEDIKRPFKSVVTGTLLRSMFIQVQKAKVDIDQALAGIDKLLKSQELTFAFVGVAPAFGILYVLKGLLATMWRGGRGLGKYGGKRRTGSVWVAMRRTEQLLICQPKSRRQGDVDGSGDHPISPLTTGLLLLSVAHLRTYAETCLPARSRLREGFLEDVSDLENPDLGRVEKLRVVERMWRCWGDILGWSKIGGDGTPSK</sequence>
<dbReference type="InterPro" id="IPR013946">
    <property type="entry name" value="NCA2-like"/>
</dbReference>
<gene>
    <name evidence="7" type="ORF">BDZ94DRAFT_1304262</name>
</gene>
<comment type="subcellular location">
    <subcellularLocation>
        <location evidence="1">Mitochondrion membrane</location>
        <topology evidence="1">Multi-pass membrane protein</topology>
    </subcellularLocation>
</comment>
<reference evidence="7" key="1">
    <citation type="submission" date="2020-11" db="EMBL/GenBank/DDBJ databases">
        <authorList>
            <consortium name="DOE Joint Genome Institute"/>
            <person name="Ahrendt S."/>
            <person name="Riley R."/>
            <person name="Andreopoulos W."/>
            <person name="Labutti K."/>
            <person name="Pangilinan J."/>
            <person name="Ruiz-Duenas F.J."/>
            <person name="Barrasa J.M."/>
            <person name="Sanchez-Garcia M."/>
            <person name="Camarero S."/>
            <person name="Miyauchi S."/>
            <person name="Serrano A."/>
            <person name="Linde D."/>
            <person name="Babiker R."/>
            <person name="Drula E."/>
            <person name="Ayuso-Fernandez I."/>
            <person name="Pacheco R."/>
            <person name="Padilla G."/>
            <person name="Ferreira P."/>
            <person name="Barriuso J."/>
            <person name="Kellner H."/>
            <person name="Castanera R."/>
            <person name="Alfaro M."/>
            <person name="Ramirez L."/>
            <person name="Pisabarro A.G."/>
            <person name="Kuo A."/>
            <person name="Tritt A."/>
            <person name="Lipzen A."/>
            <person name="He G."/>
            <person name="Yan M."/>
            <person name="Ng V."/>
            <person name="Cullen D."/>
            <person name="Martin F."/>
            <person name="Rosso M.-N."/>
            <person name="Henrissat B."/>
            <person name="Hibbett D."/>
            <person name="Martinez A.T."/>
            <person name="Grigoriev I.V."/>
        </authorList>
    </citation>
    <scope>NUCLEOTIDE SEQUENCE</scope>
    <source>
        <strain evidence="7">CBS 247.69</strain>
    </source>
</reference>
<evidence type="ECO:0000256" key="2">
    <source>
        <dbReference type="ARBA" id="ARBA00022692"/>
    </source>
</evidence>
<keyword evidence="4" id="KW-0496">Mitochondrion</keyword>
<dbReference type="EMBL" id="MU150232">
    <property type="protein sequence ID" value="KAF9468475.1"/>
    <property type="molecule type" value="Genomic_DNA"/>
</dbReference>
<feature type="transmembrane region" description="Helical" evidence="6">
    <location>
        <begin position="517"/>
        <end position="538"/>
    </location>
</feature>
<organism evidence="7 8">
    <name type="scientific">Collybia nuda</name>
    <dbReference type="NCBI Taxonomy" id="64659"/>
    <lineage>
        <taxon>Eukaryota</taxon>
        <taxon>Fungi</taxon>
        <taxon>Dikarya</taxon>
        <taxon>Basidiomycota</taxon>
        <taxon>Agaricomycotina</taxon>
        <taxon>Agaricomycetes</taxon>
        <taxon>Agaricomycetidae</taxon>
        <taxon>Agaricales</taxon>
        <taxon>Tricholomatineae</taxon>
        <taxon>Clitocybaceae</taxon>
        <taxon>Collybia</taxon>
    </lineage>
</organism>
<dbReference type="GO" id="GO:0005741">
    <property type="term" value="C:mitochondrial outer membrane"/>
    <property type="evidence" value="ECO:0007669"/>
    <property type="project" value="TreeGrafter"/>
</dbReference>
<evidence type="ECO:0000256" key="6">
    <source>
        <dbReference type="SAM" id="Phobius"/>
    </source>
</evidence>
<evidence type="ECO:0000313" key="7">
    <source>
        <dbReference type="EMBL" id="KAF9468475.1"/>
    </source>
</evidence>
<evidence type="ECO:0000256" key="3">
    <source>
        <dbReference type="ARBA" id="ARBA00022989"/>
    </source>
</evidence>
<comment type="caution">
    <text evidence="7">The sequence shown here is derived from an EMBL/GenBank/DDBJ whole genome shotgun (WGS) entry which is preliminary data.</text>
</comment>
<dbReference type="Proteomes" id="UP000807353">
    <property type="component" value="Unassembled WGS sequence"/>
</dbReference>
<keyword evidence="3 6" id="KW-1133">Transmembrane helix</keyword>
<dbReference type="PANTHER" id="PTHR28234">
    <property type="entry name" value="NUCLEAR CONTROL OF ATPASE PROTEIN 2"/>
    <property type="match status" value="1"/>
</dbReference>
<dbReference type="AlphaFoldDB" id="A0A9P6CNP2"/>
<protein>
    <submittedName>
        <fullName evidence="7">ATP synthase regulation protein NCA2-domain-containing protein</fullName>
    </submittedName>
</protein>
<dbReference type="Pfam" id="PF08637">
    <property type="entry name" value="NCA2"/>
    <property type="match status" value="1"/>
</dbReference>